<name>A0AAN6GD82_9BASI</name>
<dbReference type="PANTHER" id="PTHR47263:SF1">
    <property type="entry name" value="C2 DOMAIN PROTEIN (AFU_ORTHOLOGUE AFUA_7G02350)"/>
    <property type="match status" value="1"/>
</dbReference>
<evidence type="ECO:0000259" key="2">
    <source>
        <dbReference type="PROSITE" id="PS50004"/>
    </source>
</evidence>
<feature type="compositionally biased region" description="Acidic residues" evidence="1">
    <location>
        <begin position="901"/>
        <end position="910"/>
    </location>
</feature>
<dbReference type="Proteomes" id="UP001176521">
    <property type="component" value="Unassembled WGS sequence"/>
</dbReference>
<keyword evidence="6" id="KW-1185">Reference proteome</keyword>
<dbReference type="InterPro" id="IPR035892">
    <property type="entry name" value="C2_domain_sf"/>
</dbReference>
<feature type="compositionally biased region" description="Low complexity" evidence="1">
    <location>
        <begin position="1700"/>
        <end position="1723"/>
    </location>
</feature>
<dbReference type="PANTHER" id="PTHR47263">
    <property type="entry name" value="ADENYLATE CYCLASE ACTIVATION PROTEIN GIT1"/>
    <property type="match status" value="1"/>
</dbReference>
<feature type="compositionally biased region" description="Low complexity" evidence="1">
    <location>
        <begin position="1731"/>
        <end position="1748"/>
    </location>
</feature>
<dbReference type="Pfam" id="PF06292">
    <property type="entry name" value="MUN"/>
    <property type="match status" value="1"/>
</dbReference>
<feature type="compositionally biased region" description="Gly residues" evidence="1">
    <location>
        <begin position="1608"/>
        <end position="1618"/>
    </location>
</feature>
<feature type="compositionally biased region" description="Gly residues" evidence="1">
    <location>
        <begin position="1654"/>
        <end position="1670"/>
    </location>
</feature>
<feature type="compositionally biased region" description="Basic and acidic residues" evidence="1">
    <location>
        <begin position="911"/>
        <end position="922"/>
    </location>
</feature>
<evidence type="ECO:0000256" key="1">
    <source>
        <dbReference type="SAM" id="MobiDB-lite"/>
    </source>
</evidence>
<sequence length="1748" mass="188889">MTTRSTFSTRSRRTAAGDLIVNDNDVQFFLLQTAVLLAKQQLGTSLLPQSTGASTGSGHAAGAAAGAAGAGPSGSTALVPSGAGGAAASGSTSAALAAAAAAAKRAQEGGGSKVDSWVSNVSGGISALSLSGLLSLSSSGGGSVRFPEKLLKRLNERLQLISFAKDPSYTSLRFRATVGAFYGQLNDKAFMTRMRSDRKIEDLIIAFVTTAQKRLSAASETMSPDERTAELESQVGSFVKVIRECLRQLHGVSKELTDRLEKYSAAFSGAPIVLSGSGAANTPGPRDTASIGSASGMATSSALAAGPQSPSLTNSSVNTGDYTGPSASTAATSNDSRRTSTAASLGGPTYVYSDPTLNALMDHPLINTVGSLFKEDKEQLRKDVDYMRSACTEEAYMIDLKHCVRAIHLSEAWPGRRADFPSAASTTAAAHASTSNASAAYPPFDPAEAERMGDDDYAKWRAQELADLSKTMAEMCSRNPSLLKVNSKEPVAGISADGRAAGELERVDSAEGAGNGVGANATGDDDDAAAAGFTFIPPDPRAYYRKALDIMLAHDIDAIMSFSEEEVSVGILSQSNLVLLDHIARCWRITDGWRRAVRLEVIRERYEAGQCPLDSVDDAVRLIVAPALAAAAAAAASGDPSSPSAASPASLTDGWMIHERRLLSHTFGHLFRSLMRWLYDAFQDPMGADVHEVVAHAALVQEIHASGFLLESADPNMRPPSPTKPFANVPSSAARNGAAAALAAARSAGLPPHLLPVDLERHIEELRDAVRITAIHEYTARTTELFGQILPDDSNEIAPLLELRDWLETGAKRLSKRWGAADLPFDSIDVVSLVLEKQVPLYLDDLDSMRRQIVDRANTRRPDERAGIEFDELFLLFKKVRSLFGLFSAFCPEQMLRGAEEAEGYEDDERPEGSREDDRPRLTGKLDKDAKLLAERGRLGSFNLAKWFEPHMWRWLEQTELKVNEWVSNALTSDRFEPIDPSIGAVHSSSIDILFNALQEPVDFVLSLDWPDILMNARFLNRLAKIVSRAVERYCARVEELFKEEIKVSATAVGTAGADGDGGDGGAPVSKQSAWMAKAKLTLQGANKTIEPFHFQSTSCIKLNNIEAARRLLDKLYSKMDADEQARIVARAAPPDVPEKPNAQSNGQQRFLFTVKIVLGEGLSSASSSGGSSGSSGSGAVLDSFVTLSDQSGMTVAKTRTIYESADPRWDETVDIPVEANMWLAATVWHRKLMSEPQLCGQTYLRLDPRLFGDFLPHELWLELNTRGRLLIRVSMEGEKDDILFHFGRAFRILKRAESDMIRSIVDKMSVYIRQSLSRQVLKSLVKTSGITLDKALGNVKALYASALASTQTNAPLIPPVNPEGDDAGGSSRIKKGNQLTDHEIEAPLLPLLDYLDECLSTLKDNLSEAEAQLVLKKVWKEVLKIIEDILVPPLSDTPAVLQPLSDKEVDIVFKWLGFLKSYFNARDEETGEEHGVPLEVLQGPKYREIISYSLFHDMGTDQLLAEIRRLVQQRDRAQMANTGATAGGTRMATRKKSVYNQRNLKTIRQRKREKVEKAEQPGSLELLLRLLRMRPGAGDYLPEMYRFAGVTGAGAREDKYGKPTGPGKYGGLAGPGGRRPVPSPTQGVGGSGSRPGSGMGAPMPASSRPGSSTGFGPGPGPGPGQGMGMNIGMARNRNSYQGGYHAGQHPNAPLPPPQQQQLQQQQQHYQQPPQAFYQQQQQPLPPPPQYGQHPQLPYQQPPHGGYR</sequence>
<dbReference type="InterPro" id="IPR052811">
    <property type="entry name" value="Glucose_resp_signaling"/>
</dbReference>
<evidence type="ECO:0000259" key="4">
    <source>
        <dbReference type="PROSITE" id="PS51259"/>
    </source>
</evidence>
<dbReference type="PROSITE" id="PS51259">
    <property type="entry name" value="MHD2"/>
    <property type="match status" value="1"/>
</dbReference>
<dbReference type="EMBL" id="JAPDMQ010000188">
    <property type="protein sequence ID" value="KAK0531352.1"/>
    <property type="molecule type" value="Genomic_DNA"/>
</dbReference>
<dbReference type="SUPFAM" id="SSF49562">
    <property type="entry name" value="C2 domain (Calcium/lipid-binding domain, CaLB)"/>
    <property type="match status" value="1"/>
</dbReference>
<dbReference type="PROSITE" id="PS50004">
    <property type="entry name" value="C2"/>
    <property type="match status" value="1"/>
</dbReference>
<feature type="region of interest" description="Disordered" evidence="1">
    <location>
        <begin position="900"/>
        <end position="922"/>
    </location>
</feature>
<feature type="domain" description="C2" evidence="2">
    <location>
        <begin position="1131"/>
        <end position="1262"/>
    </location>
</feature>
<proteinExistence type="predicted"/>
<organism evidence="5 6">
    <name type="scientific">Tilletia horrida</name>
    <dbReference type="NCBI Taxonomy" id="155126"/>
    <lineage>
        <taxon>Eukaryota</taxon>
        <taxon>Fungi</taxon>
        <taxon>Dikarya</taxon>
        <taxon>Basidiomycota</taxon>
        <taxon>Ustilaginomycotina</taxon>
        <taxon>Exobasidiomycetes</taxon>
        <taxon>Tilletiales</taxon>
        <taxon>Tilletiaceae</taxon>
        <taxon>Tilletia</taxon>
    </lineage>
</organism>
<feature type="region of interest" description="Disordered" evidence="1">
    <location>
        <begin position="300"/>
        <end position="347"/>
    </location>
</feature>
<dbReference type="PROSITE" id="PS51258">
    <property type="entry name" value="MHD1"/>
    <property type="match status" value="1"/>
</dbReference>
<evidence type="ECO:0000259" key="3">
    <source>
        <dbReference type="PROSITE" id="PS51258"/>
    </source>
</evidence>
<accession>A0AAN6GD82</accession>
<dbReference type="Pfam" id="PF00168">
    <property type="entry name" value="C2"/>
    <property type="match status" value="1"/>
</dbReference>
<feature type="region of interest" description="Disordered" evidence="1">
    <location>
        <begin position="1596"/>
        <end position="1748"/>
    </location>
</feature>
<comment type="caution">
    <text evidence="5">The sequence shown here is derived from an EMBL/GenBank/DDBJ whole genome shotgun (WGS) entry which is preliminary data.</text>
</comment>
<feature type="domain" description="MHD1" evidence="3">
    <location>
        <begin position="917"/>
        <end position="1038"/>
    </location>
</feature>
<gene>
    <name evidence="5" type="ORF">OC842_003645</name>
</gene>
<feature type="region of interest" description="Disordered" evidence="1">
    <location>
        <begin position="276"/>
        <end position="295"/>
    </location>
</feature>
<protein>
    <submittedName>
        <fullName evidence="5">Uncharacterized protein</fullName>
    </submittedName>
</protein>
<feature type="compositionally biased region" description="Gly residues" evidence="1">
    <location>
        <begin position="1628"/>
        <end position="1640"/>
    </location>
</feature>
<dbReference type="Gene3D" id="2.60.40.150">
    <property type="entry name" value="C2 domain"/>
    <property type="match status" value="1"/>
</dbReference>
<feature type="compositionally biased region" description="Polar residues" evidence="1">
    <location>
        <begin position="300"/>
        <end position="343"/>
    </location>
</feature>
<dbReference type="CDD" id="cd04043">
    <property type="entry name" value="C2_Munc13_fungal"/>
    <property type="match status" value="1"/>
</dbReference>
<dbReference type="InterPro" id="IPR000008">
    <property type="entry name" value="C2_dom"/>
</dbReference>
<reference evidence="5" key="1">
    <citation type="journal article" date="2023" name="PhytoFront">
        <title>Draft Genome Resources of Seven Strains of Tilletia horrida, Causal Agent of Kernel Smut of Rice.</title>
        <authorList>
            <person name="Khanal S."/>
            <person name="Antony Babu S."/>
            <person name="Zhou X.G."/>
        </authorList>
    </citation>
    <scope>NUCLEOTIDE SEQUENCE</scope>
    <source>
        <strain evidence="5">TX3</strain>
    </source>
</reference>
<feature type="domain" description="MHD2" evidence="4">
    <location>
        <begin position="1386"/>
        <end position="1508"/>
    </location>
</feature>
<dbReference type="SMART" id="SM00239">
    <property type="entry name" value="C2"/>
    <property type="match status" value="1"/>
</dbReference>
<evidence type="ECO:0000313" key="6">
    <source>
        <dbReference type="Proteomes" id="UP001176521"/>
    </source>
</evidence>
<dbReference type="InterPro" id="IPR014772">
    <property type="entry name" value="Munc13_dom-2"/>
</dbReference>
<evidence type="ECO:0000313" key="5">
    <source>
        <dbReference type="EMBL" id="KAK0531352.1"/>
    </source>
</evidence>
<dbReference type="Gene3D" id="1.10.357.50">
    <property type="match status" value="1"/>
</dbReference>
<dbReference type="InterPro" id="IPR014770">
    <property type="entry name" value="Munc13_1"/>
</dbReference>
<feature type="region of interest" description="Disordered" evidence="1">
    <location>
        <begin position="1355"/>
        <end position="1375"/>
    </location>
</feature>
<dbReference type="InterPro" id="IPR010439">
    <property type="entry name" value="MUN_dom"/>
</dbReference>
<dbReference type="Gene3D" id="1.20.58.1100">
    <property type="match status" value="1"/>
</dbReference>
<feature type="compositionally biased region" description="Low complexity" evidence="1">
    <location>
        <begin position="1641"/>
        <end position="1653"/>
    </location>
</feature>